<dbReference type="EMBL" id="JABBWG010000044">
    <property type="protein sequence ID" value="KAG1807350.1"/>
    <property type="molecule type" value="Genomic_DNA"/>
</dbReference>
<feature type="region of interest" description="Disordered" evidence="1">
    <location>
        <begin position="40"/>
        <end position="91"/>
    </location>
</feature>
<evidence type="ECO:0000256" key="1">
    <source>
        <dbReference type="SAM" id="MobiDB-lite"/>
    </source>
</evidence>
<evidence type="ECO:0000313" key="3">
    <source>
        <dbReference type="Proteomes" id="UP000807769"/>
    </source>
</evidence>
<feature type="compositionally biased region" description="Basic and acidic residues" evidence="1">
    <location>
        <begin position="51"/>
        <end position="61"/>
    </location>
</feature>
<feature type="compositionally biased region" description="Polar residues" evidence="1">
    <location>
        <begin position="65"/>
        <end position="91"/>
    </location>
</feature>
<feature type="region of interest" description="Disordered" evidence="1">
    <location>
        <begin position="129"/>
        <end position="179"/>
    </location>
</feature>
<evidence type="ECO:0000313" key="2">
    <source>
        <dbReference type="EMBL" id="KAG1807350.1"/>
    </source>
</evidence>
<dbReference type="AlphaFoldDB" id="A0A9P7J7R6"/>
<gene>
    <name evidence="2" type="ORF">BJ212DRAFT_1485744</name>
</gene>
<organism evidence="2 3">
    <name type="scientific">Suillus subaureus</name>
    <dbReference type="NCBI Taxonomy" id="48587"/>
    <lineage>
        <taxon>Eukaryota</taxon>
        <taxon>Fungi</taxon>
        <taxon>Dikarya</taxon>
        <taxon>Basidiomycota</taxon>
        <taxon>Agaricomycotina</taxon>
        <taxon>Agaricomycetes</taxon>
        <taxon>Agaricomycetidae</taxon>
        <taxon>Boletales</taxon>
        <taxon>Suillineae</taxon>
        <taxon>Suillaceae</taxon>
        <taxon>Suillus</taxon>
    </lineage>
</organism>
<feature type="compositionally biased region" description="Basic and acidic residues" evidence="1">
    <location>
        <begin position="135"/>
        <end position="151"/>
    </location>
</feature>
<dbReference type="RefSeq" id="XP_041188019.1">
    <property type="nucleotide sequence ID" value="XM_041341026.1"/>
</dbReference>
<comment type="caution">
    <text evidence="2">The sequence shown here is derived from an EMBL/GenBank/DDBJ whole genome shotgun (WGS) entry which is preliminary data.</text>
</comment>
<reference evidence="2" key="1">
    <citation type="journal article" date="2020" name="New Phytol.">
        <title>Comparative genomics reveals dynamic genome evolution in host specialist ectomycorrhizal fungi.</title>
        <authorList>
            <person name="Lofgren L.A."/>
            <person name="Nguyen N.H."/>
            <person name="Vilgalys R."/>
            <person name="Ruytinx J."/>
            <person name="Liao H.L."/>
            <person name="Branco S."/>
            <person name="Kuo A."/>
            <person name="LaButti K."/>
            <person name="Lipzen A."/>
            <person name="Andreopoulos W."/>
            <person name="Pangilinan J."/>
            <person name="Riley R."/>
            <person name="Hundley H."/>
            <person name="Na H."/>
            <person name="Barry K."/>
            <person name="Grigoriev I.V."/>
            <person name="Stajich J.E."/>
            <person name="Kennedy P.G."/>
        </authorList>
    </citation>
    <scope>NUCLEOTIDE SEQUENCE</scope>
    <source>
        <strain evidence="2">MN1</strain>
    </source>
</reference>
<dbReference type="OrthoDB" id="2692163at2759"/>
<dbReference type="GeneID" id="64635042"/>
<dbReference type="Proteomes" id="UP000807769">
    <property type="component" value="Unassembled WGS sequence"/>
</dbReference>
<name>A0A9P7J7R6_9AGAM</name>
<sequence length="475" mass="53189">MKQIVHPGPTDEVALPDHKSPLANDVAMDLADEGYYTLGKLESDEGTDGGATEHKDNDNELSHGLCSSNETLPNAQHLSSNNTSPATNLPTTSIHGAVHARVHILLEVTSTHGNTFSLTHSFKGDTLLNVNHSTPESKAKIDQTDNERFEADSDLNADQSDKDQSDADDDGKLMTSMDLDSPPNLTELLAHIIGMFRGDLRDFEVDPLPLGSKTDALREVKAFITERGLHAKETTYHCPLNQRPRGPLLAQTNWEHCIKNIDLKSLRQTVSNPDGKPDFLYLIEVMQQYYQNITANLGHLLALTLRTLLSTSPSDPTLEKYGAFLAKFIIFLIRHLYRPIENFDIPLHLQHSTDLTTLHAHLRTTISKFSPAIDLLSINLVHKVIFSLLTHVSSEFLKNEMKDLFTLFLITYHLSDNFGNTNCVCQVPPTISKAQWCFRAMAGMEIYMKMGQFNNNSFEYVFTVSVMNLDRLSFQ</sequence>
<protein>
    <submittedName>
        <fullName evidence="2">Uncharacterized protein</fullName>
    </submittedName>
</protein>
<proteinExistence type="predicted"/>
<keyword evidence="3" id="KW-1185">Reference proteome</keyword>
<accession>A0A9P7J7R6</accession>